<dbReference type="GO" id="GO:0005886">
    <property type="term" value="C:plasma membrane"/>
    <property type="evidence" value="ECO:0007669"/>
    <property type="project" value="UniProtKB-SubCell"/>
</dbReference>
<dbReference type="GO" id="GO:0004252">
    <property type="term" value="F:serine-type endopeptidase activity"/>
    <property type="evidence" value="ECO:0007669"/>
    <property type="project" value="InterPro"/>
</dbReference>
<evidence type="ECO:0000259" key="8">
    <source>
        <dbReference type="Pfam" id="PF10502"/>
    </source>
</evidence>
<name>A0A242Z383_9BACI</name>
<comment type="caution">
    <text evidence="9">The sequence shown here is derived from an EMBL/GenBank/DDBJ whole genome shotgun (WGS) entry which is preliminary data.</text>
</comment>
<dbReference type="PANTHER" id="PTHR43390:SF1">
    <property type="entry name" value="CHLOROPLAST PROCESSING PEPTIDASE"/>
    <property type="match status" value="1"/>
</dbReference>
<dbReference type="GO" id="GO:0009003">
    <property type="term" value="F:signal peptidase activity"/>
    <property type="evidence" value="ECO:0007669"/>
    <property type="project" value="UniProtKB-EC"/>
</dbReference>
<dbReference type="RefSeq" id="WP_086422930.1">
    <property type="nucleotide sequence ID" value="NZ_NFDE01000057.1"/>
</dbReference>
<evidence type="ECO:0000313" key="10">
    <source>
        <dbReference type="Proteomes" id="UP000194945"/>
    </source>
</evidence>
<organism evidence="9 10">
    <name type="scientific">Bacillus wiedmannii</name>
    <dbReference type="NCBI Taxonomy" id="1890302"/>
    <lineage>
        <taxon>Bacteria</taxon>
        <taxon>Bacillati</taxon>
        <taxon>Bacillota</taxon>
        <taxon>Bacilli</taxon>
        <taxon>Bacillales</taxon>
        <taxon>Bacillaceae</taxon>
        <taxon>Bacillus</taxon>
        <taxon>Bacillus cereus group</taxon>
    </lineage>
</organism>
<dbReference type="InterPro" id="IPR036286">
    <property type="entry name" value="LexA/Signal_pep-like_sf"/>
</dbReference>
<dbReference type="PRINTS" id="PR00727">
    <property type="entry name" value="LEADERPTASE"/>
</dbReference>
<dbReference type="GO" id="GO:0006465">
    <property type="term" value="P:signal peptide processing"/>
    <property type="evidence" value="ECO:0007669"/>
    <property type="project" value="InterPro"/>
</dbReference>
<accession>A0A242Z383</accession>
<comment type="similarity">
    <text evidence="3 7">Belongs to the peptidase S26 family.</text>
</comment>
<evidence type="ECO:0000313" key="9">
    <source>
        <dbReference type="EMBL" id="OTX86904.1"/>
    </source>
</evidence>
<feature type="domain" description="Peptidase S26" evidence="8">
    <location>
        <begin position="13"/>
        <end position="165"/>
    </location>
</feature>
<gene>
    <name evidence="9" type="ORF">BK730_19895</name>
</gene>
<dbReference type="PROSITE" id="PS00760">
    <property type="entry name" value="SPASE_I_2"/>
    <property type="match status" value="1"/>
</dbReference>
<protein>
    <recommendedName>
        <fullName evidence="4 7">Signal peptidase I</fullName>
        <ecNumber evidence="4 7">3.4.21.89</ecNumber>
    </recommendedName>
</protein>
<evidence type="ECO:0000256" key="3">
    <source>
        <dbReference type="ARBA" id="ARBA00009370"/>
    </source>
</evidence>
<evidence type="ECO:0000256" key="4">
    <source>
        <dbReference type="ARBA" id="ARBA00013208"/>
    </source>
</evidence>
<dbReference type="PANTHER" id="PTHR43390">
    <property type="entry name" value="SIGNAL PEPTIDASE I"/>
    <property type="match status" value="1"/>
</dbReference>
<keyword evidence="5 7" id="KW-0378">Hydrolase</keyword>
<reference evidence="9 10" key="1">
    <citation type="submission" date="2016-10" db="EMBL/GenBank/DDBJ databases">
        <title>Comparative genomics of Bacillus thuringiensis reveals a path to pathogens against multiple invertebrate hosts.</title>
        <authorList>
            <person name="Zheng J."/>
            <person name="Gao Q."/>
            <person name="Liu H."/>
            <person name="Peng D."/>
            <person name="Ruan L."/>
            <person name="Sun M."/>
        </authorList>
    </citation>
    <scope>NUCLEOTIDE SEQUENCE [LARGE SCALE GENOMIC DNA]</scope>
    <source>
        <strain evidence="9">BGSC 4BK1</strain>
    </source>
</reference>
<keyword evidence="7" id="KW-0812">Transmembrane</keyword>
<dbReference type="Proteomes" id="UP000194945">
    <property type="component" value="Unassembled WGS sequence"/>
</dbReference>
<evidence type="ECO:0000256" key="2">
    <source>
        <dbReference type="ARBA" id="ARBA00004401"/>
    </source>
</evidence>
<evidence type="ECO:0000256" key="1">
    <source>
        <dbReference type="ARBA" id="ARBA00000677"/>
    </source>
</evidence>
<feature type="transmembrane region" description="Helical" evidence="7">
    <location>
        <begin position="12"/>
        <end position="32"/>
    </location>
</feature>
<dbReference type="Gene3D" id="2.10.109.10">
    <property type="entry name" value="Umud Fragment, subunit A"/>
    <property type="match status" value="1"/>
</dbReference>
<evidence type="ECO:0000256" key="5">
    <source>
        <dbReference type="ARBA" id="ARBA00022801"/>
    </source>
</evidence>
<dbReference type="AlphaFoldDB" id="A0A242Z383"/>
<keyword evidence="7" id="KW-0472">Membrane</keyword>
<dbReference type="EMBL" id="NFDE01000057">
    <property type="protein sequence ID" value="OTX86904.1"/>
    <property type="molecule type" value="Genomic_DNA"/>
</dbReference>
<comment type="subcellular location">
    <subcellularLocation>
        <location evidence="2">Cell membrane</location>
        <topology evidence="2">Single-pass type II membrane protein</topology>
    </subcellularLocation>
    <subcellularLocation>
        <location evidence="7">Membrane</location>
        <topology evidence="7">Single-pass type II membrane protein</topology>
    </subcellularLocation>
</comment>
<dbReference type="NCBIfam" id="TIGR02227">
    <property type="entry name" value="sigpep_I_bact"/>
    <property type="match status" value="1"/>
</dbReference>
<keyword evidence="7" id="KW-1133">Transmembrane helix</keyword>
<dbReference type="PROSITE" id="PS00761">
    <property type="entry name" value="SPASE_I_3"/>
    <property type="match status" value="1"/>
</dbReference>
<dbReference type="InterPro" id="IPR019533">
    <property type="entry name" value="Peptidase_S26"/>
</dbReference>
<dbReference type="EC" id="3.4.21.89" evidence="4 7"/>
<dbReference type="InterPro" id="IPR019758">
    <property type="entry name" value="Pept_S26A_signal_pept_1_CS"/>
</dbReference>
<dbReference type="SUPFAM" id="SSF51306">
    <property type="entry name" value="LexA/Signal peptidase"/>
    <property type="match status" value="1"/>
</dbReference>
<feature type="active site" evidence="6">
    <location>
        <position position="80"/>
    </location>
</feature>
<evidence type="ECO:0000256" key="6">
    <source>
        <dbReference type="PIRSR" id="PIRSR600223-1"/>
    </source>
</evidence>
<evidence type="ECO:0000256" key="7">
    <source>
        <dbReference type="RuleBase" id="RU362042"/>
    </source>
</evidence>
<dbReference type="InterPro" id="IPR000223">
    <property type="entry name" value="Pept_S26A_signal_pept_1"/>
</dbReference>
<dbReference type="CDD" id="cd06530">
    <property type="entry name" value="S26_SPase_I"/>
    <property type="match status" value="1"/>
</dbReference>
<sequence length="174" mass="20117">MKKKNLIEFLQISTFVIAIAILLLRFFVFFPYSINGESMAPTIHNNERVLVNKVIFQISSIKRFDIVAIQTESSNKNLVKRIIGLPGERLEYKKNTLYINGQKVEDPFNDNTKDFSLINTYNLKKIPSDKYFVLGDNRPFSHDSRSLDIGLISKSEIKGKIQFRFSPLDTFSLF</sequence>
<keyword evidence="7" id="KW-0645">Protease</keyword>
<dbReference type="InterPro" id="IPR019757">
    <property type="entry name" value="Pept_S26A_signal_pept_1_Lys-AS"/>
</dbReference>
<dbReference type="Pfam" id="PF10502">
    <property type="entry name" value="Peptidase_S26"/>
    <property type="match status" value="1"/>
</dbReference>
<feature type="active site" evidence="6">
    <location>
        <position position="38"/>
    </location>
</feature>
<proteinExistence type="inferred from homology"/>
<comment type="catalytic activity">
    <reaction evidence="1 7">
        <text>Cleavage of hydrophobic, N-terminal signal or leader sequences from secreted and periplasmic proteins.</text>
        <dbReference type="EC" id="3.4.21.89"/>
    </reaction>
</comment>